<dbReference type="EMBL" id="ML178815">
    <property type="protein sequence ID" value="TFL06817.1"/>
    <property type="molecule type" value="Genomic_DNA"/>
</dbReference>
<comment type="pathway">
    <text evidence="2">Cofactor biosynthesis; riboflavin biosynthesis.</text>
</comment>
<proteinExistence type="inferred from homology"/>
<dbReference type="SUPFAM" id="SSF53597">
    <property type="entry name" value="Dihydrofolate reductase-like"/>
    <property type="match status" value="1"/>
</dbReference>
<dbReference type="EC" id="1.1.1.302" evidence="4"/>
<evidence type="ECO:0000256" key="1">
    <source>
        <dbReference type="ARBA" id="ARBA00003555"/>
    </source>
</evidence>
<evidence type="ECO:0000256" key="8">
    <source>
        <dbReference type="ARBA" id="ARBA00023002"/>
    </source>
</evidence>
<evidence type="ECO:0000313" key="14">
    <source>
        <dbReference type="EMBL" id="TFL06817.1"/>
    </source>
</evidence>
<comment type="similarity">
    <text evidence="3">Belongs to the HTP reductase family.</text>
</comment>
<gene>
    <name evidence="14" type="ORF">BDV98DRAFT_560014</name>
</gene>
<reference evidence="14 15" key="1">
    <citation type="journal article" date="2019" name="Nat. Ecol. Evol.">
        <title>Megaphylogeny resolves global patterns of mushroom evolution.</title>
        <authorList>
            <person name="Varga T."/>
            <person name="Krizsan K."/>
            <person name="Foldi C."/>
            <person name="Dima B."/>
            <person name="Sanchez-Garcia M."/>
            <person name="Sanchez-Ramirez S."/>
            <person name="Szollosi G.J."/>
            <person name="Szarkandi J.G."/>
            <person name="Papp V."/>
            <person name="Albert L."/>
            <person name="Andreopoulos W."/>
            <person name="Angelini C."/>
            <person name="Antonin V."/>
            <person name="Barry K.W."/>
            <person name="Bougher N.L."/>
            <person name="Buchanan P."/>
            <person name="Buyck B."/>
            <person name="Bense V."/>
            <person name="Catcheside P."/>
            <person name="Chovatia M."/>
            <person name="Cooper J."/>
            <person name="Damon W."/>
            <person name="Desjardin D."/>
            <person name="Finy P."/>
            <person name="Geml J."/>
            <person name="Haridas S."/>
            <person name="Hughes K."/>
            <person name="Justo A."/>
            <person name="Karasinski D."/>
            <person name="Kautmanova I."/>
            <person name="Kiss B."/>
            <person name="Kocsube S."/>
            <person name="Kotiranta H."/>
            <person name="LaButti K.M."/>
            <person name="Lechner B.E."/>
            <person name="Liimatainen K."/>
            <person name="Lipzen A."/>
            <person name="Lukacs Z."/>
            <person name="Mihaltcheva S."/>
            <person name="Morgado L.N."/>
            <person name="Niskanen T."/>
            <person name="Noordeloos M.E."/>
            <person name="Ohm R.A."/>
            <person name="Ortiz-Santana B."/>
            <person name="Ovrebo C."/>
            <person name="Racz N."/>
            <person name="Riley R."/>
            <person name="Savchenko A."/>
            <person name="Shiryaev A."/>
            <person name="Soop K."/>
            <person name="Spirin V."/>
            <person name="Szebenyi C."/>
            <person name="Tomsovsky M."/>
            <person name="Tulloss R.E."/>
            <person name="Uehling J."/>
            <person name="Grigoriev I.V."/>
            <person name="Vagvolgyi C."/>
            <person name="Papp T."/>
            <person name="Martin F.M."/>
            <person name="Miettinen O."/>
            <person name="Hibbett D.S."/>
            <person name="Nagy L.G."/>
        </authorList>
    </citation>
    <scope>NUCLEOTIDE SEQUENCE [LARGE SCALE GENOMIC DNA]</scope>
    <source>
        <strain evidence="14 15">CBS 309.79</strain>
    </source>
</reference>
<dbReference type="PANTHER" id="PTHR38011">
    <property type="entry name" value="DIHYDROFOLATE REDUCTASE FAMILY PROTEIN (AFU_ORTHOLOGUE AFUA_8G06820)"/>
    <property type="match status" value="1"/>
</dbReference>
<dbReference type="Pfam" id="PF01872">
    <property type="entry name" value="RibD_C"/>
    <property type="match status" value="1"/>
</dbReference>
<evidence type="ECO:0000256" key="2">
    <source>
        <dbReference type="ARBA" id="ARBA00005104"/>
    </source>
</evidence>
<sequence>MVMTHWMRTMHDAILIGIGTALNDDPQLNTRHLPALPSGEQRRLPRPVVLDSKLRFKPDCKLLKNFREGTGRRPWIITSRGSFDPLKHRELANAGARVFITDSVDGSLSVDSILFTLRQQGIRSVMVEGGAQIINSFLRAKVAHSLVITVAPTLVGKEGVSYDAEATKKFEYLSTEKEGRDTVVVFTSAK</sequence>
<evidence type="ECO:0000259" key="13">
    <source>
        <dbReference type="Pfam" id="PF01872"/>
    </source>
</evidence>
<accession>A0A5C3QZP7</accession>
<dbReference type="InterPro" id="IPR002734">
    <property type="entry name" value="RibDG_C"/>
</dbReference>
<dbReference type="InterPro" id="IPR024072">
    <property type="entry name" value="DHFR-like_dom_sf"/>
</dbReference>
<evidence type="ECO:0000256" key="4">
    <source>
        <dbReference type="ARBA" id="ARBA00012851"/>
    </source>
</evidence>
<evidence type="ECO:0000256" key="10">
    <source>
        <dbReference type="ARBA" id="ARBA00031630"/>
    </source>
</evidence>
<evidence type="ECO:0000256" key="12">
    <source>
        <dbReference type="ARBA" id="ARBA00049020"/>
    </source>
</evidence>
<evidence type="ECO:0000256" key="5">
    <source>
        <dbReference type="ARBA" id="ARBA00015035"/>
    </source>
</evidence>
<name>A0A5C3QZP7_9AGAR</name>
<dbReference type="AlphaFoldDB" id="A0A5C3QZP7"/>
<dbReference type="Gene3D" id="3.40.430.10">
    <property type="entry name" value="Dihydrofolate Reductase, subunit A"/>
    <property type="match status" value="1"/>
</dbReference>
<protein>
    <recommendedName>
        <fullName evidence="5">2,5-diamino-6-ribosylamino-4(3H)-pyrimidinone 5'-phosphate reductase</fullName>
        <ecNumber evidence="4">1.1.1.302</ecNumber>
    </recommendedName>
    <alternativeName>
        <fullName evidence="10">2,5-diamino-6-(5-phospho-D-ribosylamino)pyrimidin-4(3H)-one reductase</fullName>
    </alternativeName>
    <alternativeName>
        <fullName evidence="9">2,5-diamino-6-ribitylamino-4(3H)-pyrimidinone 5'-phosphate synthase</fullName>
    </alternativeName>
</protein>
<evidence type="ECO:0000256" key="6">
    <source>
        <dbReference type="ARBA" id="ARBA00022619"/>
    </source>
</evidence>
<dbReference type="GO" id="GO:0008703">
    <property type="term" value="F:5-amino-6-(5-phosphoribosylamino)uracil reductase activity"/>
    <property type="evidence" value="ECO:0007669"/>
    <property type="project" value="InterPro"/>
</dbReference>
<keyword evidence="8" id="KW-0560">Oxidoreductase</keyword>
<comment type="catalytic activity">
    <reaction evidence="12">
        <text>2,5-diamino-6-(1-D-ribitylamino)pyrimidin-4(3H)-one 5'-phosphate + NADP(+) = 2,5-diamino-6-(1-D-ribosylamino)pyrimidin-4(3H)-one 5'-phosphate + NADPH + H(+)</text>
        <dbReference type="Rhea" id="RHEA:27278"/>
        <dbReference type="ChEBI" id="CHEBI:15378"/>
        <dbReference type="ChEBI" id="CHEBI:57783"/>
        <dbReference type="ChEBI" id="CHEBI:58349"/>
        <dbReference type="ChEBI" id="CHEBI:58890"/>
        <dbReference type="ChEBI" id="CHEBI:59545"/>
        <dbReference type="EC" id="1.1.1.302"/>
    </reaction>
</comment>
<dbReference type="InterPro" id="IPR050765">
    <property type="entry name" value="Riboflavin_Biosynth_HTPR"/>
</dbReference>
<evidence type="ECO:0000256" key="11">
    <source>
        <dbReference type="ARBA" id="ARBA00047550"/>
    </source>
</evidence>
<dbReference type="PANTHER" id="PTHR38011:SF7">
    <property type="entry name" value="2,5-DIAMINO-6-RIBOSYLAMINO-4(3H)-PYRIMIDINONE 5'-PHOSPHATE REDUCTASE"/>
    <property type="match status" value="1"/>
</dbReference>
<dbReference type="Proteomes" id="UP000305067">
    <property type="component" value="Unassembled WGS sequence"/>
</dbReference>
<comment type="function">
    <text evidence="1">Catalyzes an early step in riboflavin biosynthesis, the NADPH-dependent reduction of the ribose side chain of 2,5-diamino-6-ribosylamino-4(3H)-pyrimidinone 5'-phosphate, yielding 2,5-diamino-6-ribitylamino-4(3H)-pyrimidinone 5'-phosphate.</text>
</comment>
<organism evidence="14 15">
    <name type="scientific">Pterulicium gracile</name>
    <dbReference type="NCBI Taxonomy" id="1884261"/>
    <lineage>
        <taxon>Eukaryota</taxon>
        <taxon>Fungi</taxon>
        <taxon>Dikarya</taxon>
        <taxon>Basidiomycota</taxon>
        <taxon>Agaricomycotina</taxon>
        <taxon>Agaricomycetes</taxon>
        <taxon>Agaricomycetidae</taxon>
        <taxon>Agaricales</taxon>
        <taxon>Pleurotineae</taxon>
        <taxon>Pterulaceae</taxon>
        <taxon>Pterulicium</taxon>
    </lineage>
</organism>
<keyword evidence="7" id="KW-0521">NADP</keyword>
<comment type="catalytic activity">
    <reaction evidence="11">
        <text>2,5-diamino-6-(1-D-ribitylamino)pyrimidin-4(3H)-one 5'-phosphate + NAD(+) = 2,5-diamino-6-(1-D-ribosylamino)pyrimidin-4(3H)-one 5'-phosphate + NADH + H(+)</text>
        <dbReference type="Rhea" id="RHEA:27274"/>
        <dbReference type="ChEBI" id="CHEBI:15378"/>
        <dbReference type="ChEBI" id="CHEBI:57540"/>
        <dbReference type="ChEBI" id="CHEBI:57945"/>
        <dbReference type="ChEBI" id="CHEBI:58890"/>
        <dbReference type="ChEBI" id="CHEBI:59545"/>
        <dbReference type="EC" id="1.1.1.302"/>
    </reaction>
</comment>
<dbReference type="OrthoDB" id="5432at2759"/>
<evidence type="ECO:0000256" key="3">
    <source>
        <dbReference type="ARBA" id="ARBA00009723"/>
    </source>
</evidence>
<dbReference type="STRING" id="1884261.A0A5C3QZP7"/>
<dbReference type="GO" id="GO:0009231">
    <property type="term" value="P:riboflavin biosynthetic process"/>
    <property type="evidence" value="ECO:0007669"/>
    <property type="project" value="UniProtKB-KW"/>
</dbReference>
<keyword evidence="6" id="KW-0686">Riboflavin biosynthesis</keyword>
<keyword evidence="15" id="KW-1185">Reference proteome</keyword>
<evidence type="ECO:0000256" key="9">
    <source>
        <dbReference type="ARBA" id="ARBA00030073"/>
    </source>
</evidence>
<feature type="domain" description="Bacterial bifunctional deaminase-reductase C-terminal" evidence="13">
    <location>
        <begin position="4"/>
        <end position="183"/>
    </location>
</feature>
<evidence type="ECO:0000256" key="7">
    <source>
        <dbReference type="ARBA" id="ARBA00022857"/>
    </source>
</evidence>
<evidence type="ECO:0000313" key="15">
    <source>
        <dbReference type="Proteomes" id="UP000305067"/>
    </source>
</evidence>